<sequence>MRRGAWAGMLTAGVLLAAGCSADGDRGAAGSASPSVTAATADPATAADPAATAGPSGAPATSTASPTLPPAPTTATGPADLPPRADATMDPLELRLAQRLAQGEGEAFPPSTCGVVRVAARGDDVFGWGFCSTEYGGATSMSSGVVGIRHGHLWAPQDGARHQDDLVRALGATRAAWVLDHEAELGRTAEQRHG</sequence>
<feature type="chain" id="PRO_5045244716" description="Lipoprotein" evidence="2">
    <location>
        <begin position="18"/>
        <end position="194"/>
    </location>
</feature>
<keyword evidence="4" id="KW-1185">Reference proteome</keyword>
<evidence type="ECO:0000313" key="3">
    <source>
        <dbReference type="EMBL" id="MBM6401978.1"/>
    </source>
</evidence>
<feature type="region of interest" description="Disordered" evidence="1">
    <location>
        <begin position="23"/>
        <end position="86"/>
    </location>
</feature>
<protein>
    <recommendedName>
        <fullName evidence="5">Lipoprotein</fullName>
    </recommendedName>
</protein>
<name>A0ABS2CQ77_9MICO</name>
<evidence type="ECO:0008006" key="5">
    <source>
        <dbReference type="Google" id="ProtNLM"/>
    </source>
</evidence>
<evidence type="ECO:0000256" key="2">
    <source>
        <dbReference type="SAM" id="SignalP"/>
    </source>
</evidence>
<feature type="signal peptide" evidence="2">
    <location>
        <begin position="1"/>
        <end position="17"/>
    </location>
</feature>
<feature type="compositionally biased region" description="Low complexity" evidence="1">
    <location>
        <begin position="23"/>
        <end position="66"/>
    </location>
</feature>
<keyword evidence="2" id="KW-0732">Signal</keyword>
<dbReference type="EMBL" id="JAFDVD010000020">
    <property type="protein sequence ID" value="MBM6401978.1"/>
    <property type="molecule type" value="Genomic_DNA"/>
</dbReference>
<organism evidence="3 4">
    <name type="scientific">Phycicoccus sonneratiae</name>
    <dbReference type="NCBI Taxonomy" id="2807628"/>
    <lineage>
        <taxon>Bacteria</taxon>
        <taxon>Bacillati</taxon>
        <taxon>Actinomycetota</taxon>
        <taxon>Actinomycetes</taxon>
        <taxon>Micrococcales</taxon>
        <taxon>Intrasporangiaceae</taxon>
        <taxon>Phycicoccus</taxon>
    </lineage>
</organism>
<dbReference type="Proteomes" id="UP001430172">
    <property type="component" value="Unassembled WGS sequence"/>
</dbReference>
<dbReference type="PROSITE" id="PS51257">
    <property type="entry name" value="PROKAR_LIPOPROTEIN"/>
    <property type="match status" value="1"/>
</dbReference>
<reference evidence="3" key="1">
    <citation type="submission" date="2021-02" db="EMBL/GenBank/DDBJ databases">
        <title>Phycicoccus sp. MQZ13P-5T, whole genome shotgun sequence.</title>
        <authorList>
            <person name="Tuo L."/>
        </authorList>
    </citation>
    <scope>NUCLEOTIDE SEQUENCE</scope>
    <source>
        <strain evidence="3">MQZ13P-5</strain>
    </source>
</reference>
<evidence type="ECO:0000256" key="1">
    <source>
        <dbReference type="SAM" id="MobiDB-lite"/>
    </source>
</evidence>
<evidence type="ECO:0000313" key="4">
    <source>
        <dbReference type="Proteomes" id="UP001430172"/>
    </source>
</evidence>
<accession>A0ABS2CQ77</accession>
<comment type="caution">
    <text evidence="3">The sequence shown here is derived from an EMBL/GenBank/DDBJ whole genome shotgun (WGS) entry which is preliminary data.</text>
</comment>
<dbReference type="RefSeq" id="WP_204132449.1">
    <property type="nucleotide sequence ID" value="NZ_JAFDVD010000020.1"/>
</dbReference>
<proteinExistence type="predicted"/>
<gene>
    <name evidence="3" type="ORF">JQN70_16385</name>
</gene>